<evidence type="ECO:0000256" key="2">
    <source>
        <dbReference type="SAM" id="Phobius"/>
    </source>
</evidence>
<organism evidence="4">
    <name type="scientific">Thermogemmatispora argillosa</name>
    <dbReference type="NCBI Taxonomy" id="2045280"/>
    <lineage>
        <taxon>Bacteria</taxon>
        <taxon>Bacillati</taxon>
        <taxon>Chloroflexota</taxon>
        <taxon>Ktedonobacteria</taxon>
        <taxon>Thermogemmatisporales</taxon>
        <taxon>Thermogemmatisporaceae</taxon>
        <taxon>Thermogemmatispora</taxon>
    </lineage>
</organism>
<feature type="transmembrane region" description="Helical" evidence="2">
    <location>
        <begin position="142"/>
        <end position="163"/>
    </location>
</feature>
<dbReference type="Pfam" id="PF13490">
    <property type="entry name" value="zf-HC2"/>
    <property type="match status" value="1"/>
</dbReference>
<proteinExistence type="predicted"/>
<feature type="transmembrane region" description="Helical" evidence="2">
    <location>
        <begin position="92"/>
        <end position="109"/>
    </location>
</feature>
<evidence type="ECO:0000256" key="1">
    <source>
        <dbReference type="SAM" id="Coils"/>
    </source>
</evidence>
<evidence type="ECO:0000313" key="4">
    <source>
        <dbReference type="EMBL" id="BBH94202.1"/>
    </source>
</evidence>
<name>A0A455T4J8_9CHLR</name>
<keyword evidence="2" id="KW-1133">Transmembrane helix</keyword>
<accession>A0A455T4J8</accession>
<keyword evidence="1" id="KW-0175">Coiled coil</keyword>
<dbReference type="InterPro" id="IPR027383">
    <property type="entry name" value="Znf_put"/>
</dbReference>
<feature type="domain" description="Putative zinc-finger" evidence="3">
    <location>
        <begin position="3"/>
        <end position="37"/>
    </location>
</feature>
<keyword evidence="2" id="KW-0812">Transmembrane</keyword>
<dbReference type="Gene3D" id="1.10.10.1320">
    <property type="entry name" value="Anti-sigma factor, zinc-finger domain"/>
    <property type="match status" value="1"/>
</dbReference>
<dbReference type="InterPro" id="IPR041916">
    <property type="entry name" value="Anti_sigma_zinc_sf"/>
</dbReference>
<evidence type="ECO:0000259" key="3">
    <source>
        <dbReference type="Pfam" id="PF13490"/>
    </source>
</evidence>
<dbReference type="EMBL" id="AP019377">
    <property type="protein sequence ID" value="BBH94202.1"/>
    <property type="molecule type" value="Genomic_DNA"/>
</dbReference>
<reference evidence="4" key="1">
    <citation type="submission" date="2018-12" db="EMBL/GenBank/DDBJ databases">
        <title>Novel natural products biosynthetic potential of the class Ktedonobacteria.</title>
        <authorList>
            <person name="Zheng Y."/>
            <person name="Saitou A."/>
            <person name="Wang C.M."/>
            <person name="Toyoda A."/>
            <person name="Minakuchi Y."/>
            <person name="Sekiguchi Y."/>
            <person name="Ueda K."/>
            <person name="Takano H."/>
            <person name="Sakai Y."/>
            <person name="Yokota A."/>
            <person name="Yabe S."/>
        </authorList>
    </citation>
    <scope>NUCLEOTIDE SEQUENCE</scope>
    <source>
        <strain evidence="4">A3-2</strain>
    </source>
</reference>
<dbReference type="AlphaFoldDB" id="A0A455T4J8"/>
<sequence length="183" mass="20140">MRCSEAVDQLQLYLDGRLPMERTRALEAHLARCASCRAELELLEEVVRHLESLQMVAEPADLSLRIMERVALTPQQQPSSILAQLRPSPGELLAAALLATIASLGSLLTQPALLRLLPMEGGPLMGLLASVIHLLQSMDATTLTLVCWILGTLVGICITLLVVGEELRSRWLRAVWERLPVLH</sequence>
<gene>
    <name evidence="4" type="ORF">KTA_24010</name>
</gene>
<keyword evidence="2" id="KW-0472">Membrane</keyword>
<protein>
    <recommendedName>
        <fullName evidence="3">Putative zinc-finger domain-containing protein</fullName>
    </recommendedName>
</protein>
<feature type="coiled-coil region" evidence="1">
    <location>
        <begin position="26"/>
        <end position="53"/>
    </location>
</feature>